<evidence type="ECO:0000256" key="6">
    <source>
        <dbReference type="ARBA" id="ARBA00022842"/>
    </source>
</evidence>
<dbReference type="InterPro" id="IPR033704">
    <property type="entry name" value="dUTPase_trimeric"/>
</dbReference>
<evidence type="ECO:0000259" key="8">
    <source>
        <dbReference type="Pfam" id="PF00692"/>
    </source>
</evidence>
<keyword evidence="7" id="KW-0546">Nucleotide metabolism</keyword>
<dbReference type="PANTHER" id="PTHR11241">
    <property type="entry name" value="DEOXYURIDINE 5'-TRIPHOSPHATE NUCLEOTIDOHYDROLASE"/>
    <property type="match status" value="1"/>
</dbReference>
<dbReference type="AlphaFoldDB" id="A0A6J6E2F5"/>
<name>A0A6J6E2F5_9ZZZZ</name>
<evidence type="ECO:0000256" key="3">
    <source>
        <dbReference type="ARBA" id="ARBA00012379"/>
    </source>
</evidence>
<dbReference type="NCBIfam" id="NF001862">
    <property type="entry name" value="PRK00601.1"/>
    <property type="match status" value="1"/>
</dbReference>
<dbReference type="HAMAP" id="MF_00116">
    <property type="entry name" value="dUTPase_bact"/>
    <property type="match status" value="1"/>
</dbReference>
<evidence type="ECO:0000256" key="1">
    <source>
        <dbReference type="ARBA" id="ARBA00001946"/>
    </source>
</evidence>
<proteinExistence type="inferred from homology"/>
<evidence type="ECO:0000256" key="4">
    <source>
        <dbReference type="ARBA" id="ARBA00022723"/>
    </source>
</evidence>
<keyword evidence="4" id="KW-0479">Metal-binding</keyword>
<keyword evidence="6" id="KW-0460">Magnesium</keyword>
<accession>A0A6J6E2F5</accession>
<sequence length="149" mass="15584">MSAPLGLEVLVTKLDNDAVIPTYAKKGDAGADLYSISDLVLAPGERALVRTGIAIALPDGYVGLVHPRSGLGLKNGISVVNTPGTIDSGYRGEIGVVLINHDLTNNFQVKKGDRIAQLLIQKVETANFKIVNELPDSERSAGGYGSTGV</sequence>
<dbReference type="CDD" id="cd07557">
    <property type="entry name" value="trimeric_dUTPase"/>
    <property type="match status" value="1"/>
</dbReference>
<dbReference type="Gene3D" id="2.70.40.10">
    <property type="match status" value="1"/>
</dbReference>
<dbReference type="EMBL" id="CAEZTU010000004">
    <property type="protein sequence ID" value="CAB4569966.1"/>
    <property type="molecule type" value="Genomic_DNA"/>
</dbReference>
<dbReference type="PANTHER" id="PTHR11241:SF0">
    <property type="entry name" value="DEOXYURIDINE 5'-TRIPHOSPHATE NUCLEOTIDOHYDROLASE"/>
    <property type="match status" value="1"/>
</dbReference>
<dbReference type="InterPro" id="IPR029054">
    <property type="entry name" value="dUTPase-like"/>
</dbReference>
<dbReference type="GO" id="GO:0006226">
    <property type="term" value="P:dUMP biosynthetic process"/>
    <property type="evidence" value="ECO:0007669"/>
    <property type="project" value="InterPro"/>
</dbReference>
<gene>
    <name evidence="9" type="ORF">UFOPK1740_00150</name>
</gene>
<dbReference type="FunFam" id="2.70.40.10:FF:000008">
    <property type="entry name" value="Deoxyuridine 5'-triphosphate nucleotidohydrolase"/>
    <property type="match status" value="1"/>
</dbReference>
<dbReference type="SUPFAM" id="SSF51283">
    <property type="entry name" value="dUTPase-like"/>
    <property type="match status" value="1"/>
</dbReference>
<dbReference type="GO" id="GO:0000287">
    <property type="term" value="F:magnesium ion binding"/>
    <property type="evidence" value="ECO:0007669"/>
    <property type="project" value="InterPro"/>
</dbReference>
<evidence type="ECO:0000256" key="5">
    <source>
        <dbReference type="ARBA" id="ARBA00022801"/>
    </source>
</evidence>
<organism evidence="9">
    <name type="scientific">freshwater metagenome</name>
    <dbReference type="NCBI Taxonomy" id="449393"/>
    <lineage>
        <taxon>unclassified sequences</taxon>
        <taxon>metagenomes</taxon>
        <taxon>ecological metagenomes</taxon>
    </lineage>
</organism>
<dbReference type="GO" id="GO:0004170">
    <property type="term" value="F:dUTP diphosphatase activity"/>
    <property type="evidence" value="ECO:0007669"/>
    <property type="project" value="UniProtKB-EC"/>
</dbReference>
<dbReference type="GO" id="GO:0046081">
    <property type="term" value="P:dUTP catabolic process"/>
    <property type="evidence" value="ECO:0007669"/>
    <property type="project" value="InterPro"/>
</dbReference>
<feature type="domain" description="dUTPase-like" evidence="8">
    <location>
        <begin position="18"/>
        <end position="148"/>
    </location>
</feature>
<dbReference type="InterPro" id="IPR008181">
    <property type="entry name" value="dUTPase"/>
</dbReference>
<comment type="similarity">
    <text evidence="2">Belongs to the dUTPase family.</text>
</comment>
<dbReference type="Pfam" id="PF00692">
    <property type="entry name" value="dUTPase"/>
    <property type="match status" value="1"/>
</dbReference>
<keyword evidence="5" id="KW-0378">Hydrolase</keyword>
<reference evidence="9" key="1">
    <citation type="submission" date="2020-05" db="EMBL/GenBank/DDBJ databases">
        <authorList>
            <person name="Chiriac C."/>
            <person name="Salcher M."/>
            <person name="Ghai R."/>
            <person name="Kavagutti S V."/>
        </authorList>
    </citation>
    <scope>NUCLEOTIDE SEQUENCE</scope>
</reference>
<evidence type="ECO:0000256" key="7">
    <source>
        <dbReference type="ARBA" id="ARBA00023080"/>
    </source>
</evidence>
<evidence type="ECO:0000256" key="2">
    <source>
        <dbReference type="ARBA" id="ARBA00006581"/>
    </source>
</evidence>
<dbReference type="NCBIfam" id="TIGR00576">
    <property type="entry name" value="dut"/>
    <property type="match status" value="1"/>
</dbReference>
<comment type="cofactor">
    <cofactor evidence="1">
        <name>Mg(2+)</name>
        <dbReference type="ChEBI" id="CHEBI:18420"/>
    </cofactor>
</comment>
<protein>
    <recommendedName>
        <fullName evidence="3">dUTP diphosphatase</fullName>
        <ecNumber evidence="3">3.6.1.23</ecNumber>
    </recommendedName>
</protein>
<dbReference type="EC" id="3.6.1.23" evidence="3"/>
<evidence type="ECO:0000313" key="9">
    <source>
        <dbReference type="EMBL" id="CAB4569966.1"/>
    </source>
</evidence>
<dbReference type="InterPro" id="IPR036157">
    <property type="entry name" value="dUTPase-like_sf"/>
</dbReference>